<dbReference type="EMBL" id="QXGC01000570">
    <property type="protein sequence ID" value="KAE9229360.1"/>
    <property type="molecule type" value="Genomic_DNA"/>
</dbReference>
<dbReference type="AlphaFoldDB" id="A0A6G0NZW5"/>
<organism evidence="1 2">
    <name type="scientific">Phytophthora fragariae</name>
    <dbReference type="NCBI Taxonomy" id="53985"/>
    <lineage>
        <taxon>Eukaryota</taxon>
        <taxon>Sar</taxon>
        <taxon>Stramenopiles</taxon>
        <taxon>Oomycota</taxon>
        <taxon>Peronosporomycetes</taxon>
        <taxon>Peronosporales</taxon>
        <taxon>Peronosporaceae</taxon>
        <taxon>Phytophthora</taxon>
    </lineage>
</organism>
<gene>
    <name evidence="1" type="ORF">PF004_g10796</name>
</gene>
<name>A0A6G0NZW5_9STRA</name>
<protein>
    <submittedName>
        <fullName evidence="1">Uncharacterized protein</fullName>
    </submittedName>
</protein>
<accession>A0A6G0NZW5</accession>
<proteinExistence type="predicted"/>
<evidence type="ECO:0000313" key="2">
    <source>
        <dbReference type="Proteomes" id="UP000476176"/>
    </source>
</evidence>
<evidence type="ECO:0000313" key="1">
    <source>
        <dbReference type="EMBL" id="KAE9229360.1"/>
    </source>
</evidence>
<reference evidence="1 2" key="1">
    <citation type="submission" date="2018-09" db="EMBL/GenBank/DDBJ databases">
        <title>Genomic investigation of the strawberry pathogen Phytophthora fragariae indicates pathogenicity is determined by transcriptional variation in three key races.</title>
        <authorList>
            <person name="Adams T.M."/>
            <person name="Armitage A.D."/>
            <person name="Sobczyk M.K."/>
            <person name="Bates H.J."/>
            <person name="Dunwell J.M."/>
            <person name="Nellist C.F."/>
            <person name="Harrison R.J."/>
        </authorList>
    </citation>
    <scope>NUCLEOTIDE SEQUENCE [LARGE SCALE GENOMIC DNA]</scope>
    <source>
        <strain evidence="1 2">BC-23</strain>
    </source>
</reference>
<dbReference type="Proteomes" id="UP000476176">
    <property type="component" value="Unassembled WGS sequence"/>
</dbReference>
<comment type="caution">
    <text evidence="1">The sequence shown here is derived from an EMBL/GenBank/DDBJ whole genome shotgun (WGS) entry which is preliminary data.</text>
</comment>
<sequence length="572" mass="62680">MDKLLGPPACFLTSFRQEPFFLIADGVDLPRSDQAGKPCLISWGLDADGLCKYHALSAGQCLGIARTSGQRCRVKWDLDAAGYCAHHRTQAPLSPASALPGACHGVTKRGSPCSVTWALDADGFCKFHAPNASQCKGLARASGRRCKIKWGLDARGYCQFHQRTVGIDVDGFCTAHGIVKTELPLCMGTRPGAAERCKNNAKTGYDFCCAAHDPKFAASVVAPSVFNDPGLRSSVEAEVVKKFKGRDLYHGDKLDLNTVGAVELDHIVEKQCFAYALQRVEFRDGEDEAQDVARMLREEVVNELPNLCLTRTTTNKMKGAAVSRFLDDSMTGHRGLKTFTDYMLAQKRDDTRLARDVTRTIRSEMGSALRRCQWKLADEGETPALDALSAELQQLYVDMDLHTSRSGKTKSRATGTVESKVPVEDQDDEYVLVDSATTDTWTMVDVKRSVTVEARQPMLSADAKPFVPGAVQSAGSVLQMDTNIASVAVDPINRETSDVESKVSSVKDEQDSPNTCTTEVNLNYVCFIFFSYAAARARAFDDTGFCSMSSRRTRSQHPRRLVVVYFASNSGH</sequence>